<evidence type="ECO:0000259" key="8">
    <source>
        <dbReference type="Pfam" id="PF08494"/>
    </source>
</evidence>
<dbReference type="InterPro" id="IPR045628">
    <property type="entry name" value="Lhr_WH_dom"/>
</dbReference>
<dbReference type="Pfam" id="PF19306">
    <property type="entry name" value="WHD_Lhr"/>
    <property type="match status" value="1"/>
</dbReference>
<dbReference type="InterPro" id="IPR013701">
    <property type="entry name" value="Lhr-like_DEAD/DEAH_assoc"/>
</dbReference>
<evidence type="ECO:0000256" key="5">
    <source>
        <dbReference type="ARBA" id="ARBA00023204"/>
    </source>
</evidence>
<evidence type="ECO:0000256" key="6">
    <source>
        <dbReference type="ARBA" id="ARBA00023235"/>
    </source>
</evidence>
<feature type="domain" description="Lhr-like DEAD/H associated" evidence="8">
    <location>
        <begin position="125"/>
        <end position="191"/>
    </location>
</feature>
<dbReference type="GO" id="GO:0003677">
    <property type="term" value="F:DNA binding"/>
    <property type="evidence" value="ECO:0007669"/>
    <property type="project" value="UniProtKB-KW"/>
</dbReference>
<evidence type="ECO:0008006" key="11">
    <source>
        <dbReference type="Google" id="ProtNLM"/>
    </source>
</evidence>
<organism evidence="10">
    <name type="scientific">Streptomyces haneummycinicus</name>
    <dbReference type="NCBI Taxonomy" id="3074435"/>
    <lineage>
        <taxon>Bacteria</taxon>
        <taxon>Bacillati</taxon>
        <taxon>Actinomycetota</taxon>
        <taxon>Actinomycetes</taxon>
        <taxon>Kitasatosporales</taxon>
        <taxon>Streptomycetaceae</taxon>
        <taxon>Streptomyces</taxon>
    </lineage>
</organism>
<keyword evidence="3" id="KW-0347">Helicase</keyword>
<evidence type="ECO:0000259" key="9">
    <source>
        <dbReference type="Pfam" id="PF19306"/>
    </source>
</evidence>
<dbReference type="Pfam" id="PF08494">
    <property type="entry name" value="DEAD_assoc"/>
    <property type="match status" value="1"/>
</dbReference>
<keyword evidence="1" id="KW-0227">DNA damage</keyword>
<keyword evidence="3" id="KW-0547">Nucleotide-binding</keyword>
<feature type="region of interest" description="Disordered" evidence="7">
    <location>
        <begin position="268"/>
        <end position="310"/>
    </location>
</feature>
<evidence type="ECO:0000256" key="7">
    <source>
        <dbReference type="SAM" id="MobiDB-lite"/>
    </source>
</evidence>
<feature type="region of interest" description="Disordered" evidence="7">
    <location>
        <begin position="204"/>
        <end position="251"/>
    </location>
</feature>
<evidence type="ECO:0000256" key="2">
    <source>
        <dbReference type="ARBA" id="ARBA00022801"/>
    </source>
</evidence>
<dbReference type="InterPro" id="IPR052511">
    <property type="entry name" value="ATP-dep_Helicase"/>
</dbReference>
<accession>A0AAT9HEI8</accession>
<dbReference type="EMBL" id="AP035768">
    <property type="protein sequence ID" value="BFO15869.1"/>
    <property type="molecule type" value="Genomic_DNA"/>
</dbReference>
<name>A0AAT9HEI8_9ACTN</name>
<sequence>MFLAGSDPKKGGGRVGELDEEMVYESRVGDVFTLGTSSWRIEDITRDRVLVSPAPGVPGRLPFWKGDQLGRPLELGRAVGAFLREVGSLSKDDARLRLLTAGLDAWAADNVLSYLDEQREACGHVPDDRTIVVERFRDDLGDWRVVVHSPFGAQVHAPWALALGARLSERYGMDAQVMHADDGIVLRLPDADLMGLDLLDQEPARSGTEYDADRAPWARPTSSSTRARSTRSSPTRWAGRHCSRPGSVSAPPARCCCRAAVPAAAHRCGSSASAPPSCSRWPGSSARSRSSWRRSANASRTSSTCPDSSS</sequence>
<keyword evidence="5" id="KW-0234">DNA repair</keyword>
<feature type="compositionally biased region" description="Low complexity" evidence="7">
    <location>
        <begin position="218"/>
        <end position="236"/>
    </location>
</feature>
<evidence type="ECO:0000313" key="10">
    <source>
        <dbReference type="EMBL" id="BFO15869.1"/>
    </source>
</evidence>
<feature type="domain" description="Helicase Lhr-like winged helix" evidence="9">
    <location>
        <begin position="11"/>
        <end position="60"/>
    </location>
</feature>
<dbReference type="PANTHER" id="PTHR47962">
    <property type="entry name" value="ATP-DEPENDENT HELICASE LHR-RELATED-RELATED"/>
    <property type="match status" value="1"/>
</dbReference>
<keyword evidence="2" id="KW-0378">Hydrolase</keyword>
<evidence type="ECO:0000256" key="4">
    <source>
        <dbReference type="ARBA" id="ARBA00023125"/>
    </source>
</evidence>
<evidence type="ECO:0000256" key="1">
    <source>
        <dbReference type="ARBA" id="ARBA00022763"/>
    </source>
</evidence>
<reference evidence="10" key="1">
    <citation type="submission" date="2024-06" db="EMBL/GenBank/DDBJ databases">
        <authorList>
            <consortium name="consrtm"/>
            <person name="Uemura M."/>
            <person name="Terahara T."/>
        </authorList>
    </citation>
    <scope>NUCLEOTIDE SEQUENCE</scope>
    <source>
        <strain evidence="10">KM77-8</strain>
    </source>
</reference>
<dbReference type="AlphaFoldDB" id="A0AAT9HEI8"/>
<proteinExistence type="predicted"/>
<reference evidence="10" key="2">
    <citation type="submission" date="2024-07" db="EMBL/GenBank/DDBJ databases">
        <title>Streptomyces haneummycinica sp. nov., a new antibiotic-producing actinobacterium isolated from marine sediment.</title>
        <authorList>
            <person name="Uemura M."/>
            <person name="Hamada M."/>
            <person name="Hirano S."/>
            <person name="Kobayashi K."/>
            <person name="Ohshiro T."/>
            <person name="Kobayashi T."/>
            <person name="Terahara T."/>
        </authorList>
    </citation>
    <scope>NUCLEOTIDE SEQUENCE</scope>
    <source>
        <strain evidence="10">KM77-8</strain>
    </source>
</reference>
<dbReference type="PANTHER" id="PTHR47962:SF5">
    <property type="entry name" value="ATP-DEPENDENT HELICASE LHR-RELATED"/>
    <property type="match status" value="1"/>
</dbReference>
<dbReference type="GO" id="GO:0005524">
    <property type="term" value="F:ATP binding"/>
    <property type="evidence" value="ECO:0007669"/>
    <property type="project" value="InterPro"/>
</dbReference>
<dbReference type="GO" id="GO:0006281">
    <property type="term" value="P:DNA repair"/>
    <property type="evidence" value="ECO:0007669"/>
    <property type="project" value="UniProtKB-KW"/>
</dbReference>
<evidence type="ECO:0000256" key="3">
    <source>
        <dbReference type="ARBA" id="ARBA00022806"/>
    </source>
</evidence>
<dbReference type="GO" id="GO:0004386">
    <property type="term" value="F:helicase activity"/>
    <property type="evidence" value="ECO:0007669"/>
    <property type="project" value="UniProtKB-KW"/>
</dbReference>
<dbReference type="GO" id="GO:0016887">
    <property type="term" value="F:ATP hydrolysis activity"/>
    <property type="evidence" value="ECO:0007669"/>
    <property type="project" value="TreeGrafter"/>
</dbReference>
<gene>
    <name evidence="10" type="ORF">SHKM778_22570</name>
</gene>
<keyword evidence="6" id="KW-0413">Isomerase</keyword>
<protein>
    <recommendedName>
        <fullName evidence="11">DEAD/H associated domain-containing protein</fullName>
    </recommendedName>
</protein>
<keyword evidence="3" id="KW-0067">ATP-binding</keyword>
<keyword evidence="4" id="KW-0238">DNA-binding</keyword>